<organism evidence="2 3">
    <name type="scientific">Symbiodinium natans</name>
    <dbReference type="NCBI Taxonomy" id="878477"/>
    <lineage>
        <taxon>Eukaryota</taxon>
        <taxon>Sar</taxon>
        <taxon>Alveolata</taxon>
        <taxon>Dinophyceae</taxon>
        <taxon>Suessiales</taxon>
        <taxon>Symbiodiniaceae</taxon>
        <taxon>Symbiodinium</taxon>
    </lineage>
</organism>
<feature type="region of interest" description="Disordered" evidence="1">
    <location>
        <begin position="29"/>
        <end position="71"/>
    </location>
</feature>
<evidence type="ECO:0000256" key="1">
    <source>
        <dbReference type="SAM" id="MobiDB-lite"/>
    </source>
</evidence>
<dbReference type="AlphaFoldDB" id="A0A812INQ2"/>
<dbReference type="EMBL" id="CAJNDS010000292">
    <property type="protein sequence ID" value="CAE7039928.1"/>
    <property type="molecule type" value="Genomic_DNA"/>
</dbReference>
<evidence type="ECO:0000313" key="3">
    <source>
        <dbReference type="Proteomes" id="UP000604046"/>
    </source>
</evidence>
<accession>A0A812INQ2</accession>
<keyword evidence="3" id="KW-1185">Reference proteome</keyword>
<name>A0A812INQ2_9DINO</name>
<comment type="caution">
    <text evidence="2">The sequence shown here is derived from an EMBL/GenBank/DDBJ whole genome shotgun (WGS) entry which is preliminary data.</text>
</comment>
<evidence type="ECO:0000313" key="2">
    <source>
        <dbReference type="EMBL" id="CAE7039928.1"/>
    </source>
</evidence>
<sequence>MWIGNKQSDQGEISLQKTARMHFSNNVDSQAAESCAKPQAGGGQGYPGAKISQGVPRNKGQGGTIMTRGHTSDSMRFRNITGFLPDNDMTGISGDMVRPTDRDEEFRVGSDGKWQFAVLFRKIEAGLSVYADMKENKTGSRHDAAFLLAGGLALCRDSFLHYCKDLEGTTEVCFHGHKHRLSFCLNKIEELKEGTFSRKDDGDAVGLLGQLQDFRDVAKILSSITLGFRPLTDENRQQLSKDFNFVVIKDPFQPKHSGHDNTVMLACEIFEWDSGWAVLGRAIHSGMLLQVNGLFVHGRCKVKEYYVLTAETLADLPEDIRDEVRDKIMVVTEYKNSDTPIHGNELMNNDADGEEQDLLEKTREKMKAKTSKERDPEETLCLTVPTCYPEGRRRIILLKRRQVTLWRTGSYSDMKEIARELAAQRKEFDENGEAVFYVPDDIAKQWKLDMLQKKSTLPSVTVCEHYKQEQPEVPGELVF</sequence>
<proteinExistence type="predicted"/>
<gene>
    <name evidence="2" type="ORF">SNAT2548_LOCUS4737</name>
</gene>
<protein>
    <submittedName>
        <fullName evidence="2">Uncharacterized protein</fullName>
    </submittedName>
</protein>
<reference evidence="2" key="1">
    <citation type="submission" date="2021-02" db="EMBL/GenBank/DDBJ databases">
        <authorList>
            <person name="Dougan E. K."/>
            <person name="Rhodes N."/>
            <person name="Thang M."/>
            <person name="Chan C."/>
        </authorList>
    </citation>
    <scope>NUCLEOTIDE SEQUENCE</scope>
</reference>
<dbReference type="Proteomes" id="UP000604046">
    <property type="component" value="Unassembled WGS sequence"/>
</dbReference>